<dbReference type="STRING" id="930117.SAMN05216225_103527"/>
<dbReference type="Proteomes" id="UP000183988">
    <property type="component" value="Unassembled WGS sequence"/>
</dbReference>
<evidence type="ECO:0000313" key="4">
    <source>
        <dbReference type="EMBL" id="SHG47515.1"/>
    </source>
</evidence>
<evidence type="ECO:0000259" key="1">
    <source>
        <dbReference type="Pfam" id="PF07929"/>
    </source>
</evidence>
<feature type="domain" description="DUF6930" evidence="2">
    <location>
        <begin position="396"/>
        <end position="514"/>
    </location>
</feature>
<evidence type="ECO:0000259" key="3">
    <source>
        <dbReference type="Pfam" id="PF23988"/>
    </source>
</evidence>
<dbReference type="PANTHER" id="PTHR41878:SF1">
    <property type="entry name" value="TNPR PROTEIN"/>
    <property type="match status" value="1"/>
</dbReference>
<proteinExistence type="predicted"/>
<gene>
    <name evidence="4" type="ORF">SAMN05216225_103527</name>
</gene>
<accession>A0A1M5K429</accession>
<dbReference type="InterPro" id="IPR024047">
    <property type="entry name" value="MM3350-like_sf"/>
</dbReference>
<dbReference type="InterPro" id="IPR054216">
    <property type="entry name" value="DUF6930"/>
</dbReference>
<dbReference type="Pfam" id="PF07929">
    <property type="entry name" value="PRiA4_ORF3"/>
    <property type="match status" value="1"/>
</dbReference>
<feature type="domain" description="DUF7309" evidence="3">
    <location>
        <begin position="192"/>
        <end position="354"/>
    </location>
</feature>
<protein>
    <submittedName>
        <fullName evidence="4">PRiA4b ORF-3-like protein</fullName>
    </submittedName>
</protein>
<dbReference type="InterPro" id="IPR012912">
    <property type="entry name" value="Plasmid_pRiA4b_Orf3-like"/>
</dbReference>
<dbReference type="SUPFAM" id="SSF159941">
    <property type="entry name" value="MM3350-like"/>
    <property type="match status" value="1"/>
</dbReference>
<dbReference type="OrthoDB" id="9801392at2"/>
<organism evidence="4 5">
    <name type="scientific">Ornithinibacillus halophilus</name>
    <dbReference type="NCBI Taxonomy" id="930117"/>
    <lineage>
        <taxon>Bacteria</taxon>
        <taxon>Bacillati</taxon>
        <taxon>Bacillota</taxon>
        <taxon>Bacilli</taxon>
        <taxon>Bacillales</taxon>
        <taxon>Bacillaceae</taxon>
        <taxon>Ornithinibacillus</taxon>
    </lineage>
</organism>
<dbReference type="EMBL" id="FQVW01000035">
    <property type="protein sequence ID" value="SHG47515.1"/>
    <property type="molecule type" value="Genomic_DNA"/>
</dbReference>
<reference evidence="4 5" key="1">
    <citation type="submission" date="2016-11" db="EMBL/GenBank/DDBJ databases">
        <authorList>
            <person name="Jaros S."/>
            <person name="Januszkiewicz K."/>
            <person name="Wedrychowicz H."/>
        </authorList>
    </citation>
    <scope>NUCLEOTIDE SEQUENCE [LARGE SCALE GENOMIC DNA]</scope>
    <source>
        <strain evidence="4 5">IBRC-M 10683</strain>
    </source>
</reference>
<name>A0A1M5K429_9BACI</name>
<dbReference type="Pfam" id="PF22007">
    <property type="entry name" value="DUF6930"/>
    <property type="match status" value="1"/>
</dbReference>
<dbReference type="PANTHER" id="PTHR41878">
    <property type="entry name" value="LEXA REPRESSOR-RELATED"/>
    <property type="match status" value="1"/>
</dbReference>
<dbReference type="Gene3D" id="3.10.290.30">
    <property type="entry name" value="MM3350-like"/>
    <property type="match status" value="1"/>
</dbReference>
<dbReference type="RefSeq" id="WP_072891313.1">
    <property type="nucleotide sequence ID" value="NZ_FQVW01000035.1"/>
</dbReference>
<dbReference type="Pfam" id="PF23988">
    <property type="entry name" value="DUF7309"/>
    <property type="match status" value="1"/>
</dbReference>
<dbReference type="AlphaFoldDB" id="A0A1M5K429"/>
<feature type="domain" description="Plasmid pRiA4b Orf3-like" evidence="1">
    <location>
        <begin position="2"/>
        <end position="143"/>
    </location>
</feature>
<sequence length="518" mass="60751">MIFEFEVKMVDVGVPVWRKIQVDSEHTFNELHEILQVAFEWENSHLYKFFVKRTHGEQPDTPVSIEPKVEVQFFDESFIDTYDDREEILSDWFQLTKDRAVYMYDFGDDWHHEITLLRILKPEKDVQYPRCIDALNLAPEEDSRFEVISGTAKLEFANKKTLVKEINEEFKNDLPNLFTTVKQNALTKTFEDILVKAKEFHKLKPWEKLSEDEFFVVEDPKTGVPILCSVMGSMGDVYDTYGIKMYVGATGIQTALDTMNETGDESDLYFNERSIVLSFENRDDLEKQEYQLIKSNDISFRGKKAWPAFTSYKPGYWPWSLDEEEIRLAYFALDQAIEVYKNVENVFNPQEGKVLARIPQKTDEQYLFESEWVQLADLVKEDEGEEIPLAVSELEVKRLTKQLKRIPITVEFGFDFIDYPFEDQPNLRPIFPLIVLAVESKNKQVEYQNLVRDHELDTLQNQFLNMLEELEGIPEKMFMDAKTARIMSPLIKKFNINVQTEGYQPTIKKIIEEILGDN</sequence>
<keyword evidence="5" id="KW-1185">Reference proteome</keyword>
<evidence type="ECO:0000259" key="2">
    <source>
        <dbReference type="Pfam" id="PF22007"/>
    </source>
</evidence>
<dbReference type="InterPro" id="IPR055733">
    <property type="entry name" value="DUF7309"/>
</dbReference>
<evidence type="ECO:0000313" key="5">
    <source>
        <dbReference type="Proteomes" id="UP000183988"/>
    </source>
</evidence>